<reference evidence="1 2" key="1">
    <citation type="journal article" date="2018" name="Syst. Appl. Microbiol.">
        <title>Abditibacterium utsteinense sp. nov., the first cultivated member of candidate phylum FBP, isolated from ice-free Antarctic soil samples.</title>
        <authorList>
            <person name="Tahon G."/>
            <person name="Tytgat B."/>
            <person name="Lebbe L."/>
            <person name="Carlier A."/>
            <person name="Willems A."/>
        </authorList>
    </citation>
    <scope>NUCLEOTIDE SEQUENCE [LARGE SCALE GENOMIC DNA]</scope>
    <source>
        <strain evidence="1 2">LMG 29911</strain>
    </source>
</reference>
<evidence type="ECO:0000313" key="1">
    <source>
        <dbReference type="EMBL" id="PQV63252.1"/>
    </source>
</evidence>
<dbReference type="InterPro" id="IPR011990">
    <property type="entry name" value="TPR-like_helical_dom_sf"/>
</dbReference>
<sequence>MGRQVNLWRSFSAFSLARCFGFSMDFSRFSLTLTTFTFRRHHFLSALPFVAGGVLLGTIGSANAQKAPATAKNPAPSVVAAPVAVPAAPNIKILLLAIDELPAPGVRSPHLATPADRGADAIVPAPLAPTPVAPDAIVPAPIVPVPGAPAPPSAKTPAIAPMLAPAGGVAVSRQPVWIVQAQKKKKVDKDADLFRLEPEPNRVFPRKPQAPDAPLAAPSLVPQIPQEPLGRARLAALPLRDALLAFGWRDVALAAPDATLVTDALSERRLTPHTLDALKEALAQLAAPDTVPSPEVKRNATLAATRIGQALGYRAVVVLHVAPASLQDGAQSAGFSLILADSARENGEPILFDEQGVNELALRQAGASTAAALLDKTLRTWPDVSAQSQIDLAATHLTAARALLAAGNVSDAQDELNQTIALDSSKGEPFVLLGDLLAATDAAGAAKAYRRAVELDARDGATLAKIAVAYSSSTVPDWPRALDAGTKALATGFDSVPLRVALATAQFGRADLFRKAERRDRAEDAEFDARKHLDRALELAPDDPTAVRLLARELVNARRFKEATQTLDRIAPRYPADLEIQTQYALALGGQIGREEDAFVAYARVWKLSGVPRADVDAIKYRALIQGFDARLYNLGKSAVQLTTGVANAALPREDALLQLTKLKEDMDEAQNAIGILRPPTLSSSESPAARQFAAGLMNQSLEQQQIFLETGQPLARLRGSQLYAQAVGQLNAARGGR</sequence>
<proteinExistence type="predicted"/>
<accession>A0A2S8SR12</accession>
<name>A0A2S8SR12_9BACT</name>
<dbReference type="InParanoid" id="A0A2S8SR12"/>
<comment type="caution">
    <text evidence="1">The sequence shown here is derived from an EMBL/GenBank/DDBJ whole genome shotgun (WGS) entry which is preliminary data.</text>
</comment>
<dbReference type="Pfam" id="PF14559">
    <property type="entry name" value="TPR_19"/>
    <property type="match status" value="1"/>
</dbReference>
<keyword evidence="2" id="KW-1185">Reference proteome</keyword>
<gene>
    <name evidence="1" type="ORF">B1R32_11478</name>
</gene>
<dbReference type="Proteomes" id="UP000237684">
    <property type="component" value="Unassembled WGS sequence"/>
</dbReference>
<dbReference type="AlphaFoldDB" id="A0A2S8SR12"/>
<protein>
    <submittedName>
        <fullName evidence="1">Tetratricopeptide repeat-containing protein</fullName>
    </submittedName>
</protein>
<evidence type="ECO:0000313" key="2">
    <source>
        <dbReference type="Proteomes" id="UP000237684"/>
    </source>
</evidence>
<dbReference type="EMBL" id="NIGF01000014">
    <property type="protein sequence ID" value="PQV63252.1"/>
    <property type="molecule type" value="Genomic_DNA"/>
</dbReference>
<dbReference type="SUPFAM" id="SSF48452">
    <property type="entry name" value="TPR-like"/>
    <property type="match status" value="1"/>
</dbReference>
<dbReference type="Gene3D" id="1.25.40.10">
    <property type="entry name" value="Tetratricopeptide repeat domain"/>
    <property type="match status" value="2"/>
</dbReference>
<organism evidence="1 2">
    <name type="scientific">Abditibacterium utsteinense</name>
    <dbReference type="NCBI Taxonomy" id="1960156"/>
    <lineage>
        <taxon>Bacteria</taxon>
        <taxon>Pseudomonadati</taxon>
        <taxon>Abditibacteriota</taxon>
        <taxon>Abditibacteriia</taxon>
        <taxon>Abditibacteriales</taxon>
        <taxon>Abditibacteriaceae</taxon>
        <taxon>Abditibacterium</taxon>
    </lineage>
</organism>